<dbReference type="Pfam" id="PF01963">
    <property type="entry name" value="TraB_PrgY_gumN"/>
    <property type="match status" value="1"/>
</dbReference>
<dbReference type="InterPro" id="IPR002816">
    <property type="entry name" value="TraB/PrgY/GumN_fam"/>
</dbReference>
<dbReference type="NCBIfam" id="TIGR00261">
    <property type="entry name" value="traB"/>
    <property type="match status" value="1"/>
</dbReference>
<name>A0A0C1C5X1_9BACT</name>
<feature type="transmembrane region" description="Helical" evidence="1">
    <location>
        <begin position="316"/>
        <end position="338"/>
    </location>
</feature>
<evidence type="ECO:0008006" key="4">
    <source>
        <dbReference type="Google" id="ProtNLM"/>
    </source>
</evidence>
<organism evidence="2 3">
    <name type="scientific">Parachlamydia acanthamoebae</name>
    <dbReference type="NCBI Taxonomy" id="83552"/>
    <lineage>
        <taxon>Bacteria</taxon>
        <taxon>Pseudomonadati</taxon>
        <taxon>Chlamydiota</taxon>
        <taxon>Chlamydiia</taxon>
        <taxon>Parachlamydiales</taxon>
        <taxon>Parachlamydiaceae</taxon>
        <taxon>Parachlamydia</taxon>
    </lineage>
</organism>
<dbReference type="Proteomes" id="UP000031307">
    <property type="component" value="Unassembled WGS sequence"/>
</dbReference>
<feature type="transmembrane region" description="Helical" evidence="1">
    <location>
        <begin position="374"/>
        <end position="397"/>
    </location>
</feature>
<dbReference type="PANTHER" id="PTHR21530:SF7">
    <property type="entry name" value="TRAB DOMAIN-CONTAINING PROTEIN"/>
    <property type="match status" value="1"/>
</dbReference>
<evidence type="ECO:0000313" key="2">
    <source>
        <dbReference type="EMBL" id="KIA76565.1"/>
    </source>
</evidence>
<dbReference type="InterPro" id="IPR046345">
    <property type="entry name" value="TraB_PrgY-like"/>
</dbReference>
<feature type="transmembrane region" description="Helical" evidence="1">
    <location>
        <begin position="292"/>
        <end position="310"/>
    </location>
</feature>
<keyword evidence="1" id="KW-0812">Transmembrane</keyword>
<dbReference type="AlphaFoldDB" id="A0A0C1C5X1"/>
<dbReference type="InterPro" id="IPR005230">
    <property type="entry name" value="TraB_bac"/>
</dbReference>
<gene>
    <name evidence="2" type="ORF">DB43_AB00300</name>
</gene>
<keyword evidence="1" id="KW-1133">Transmembrane helix</keyword>
<evidence type="ECO:0000256" key="1">
    <source>
        <dbReference type="SAM" id="Phobius"/>
    </source>
</evidence>
<dbReference type="PANTHER" id="PTHR21530">
    <property type="entry name" value="PHEROMONE SHUTDOWN PROTEIN"/>
    <property type="match status" value="1"/>
</dbReference>
<dbReference type="PATRIC" id="fig|83552.4.peg.2342"/>
<reference evidence="2 3" key="1">
    <citation type="journal article" date="2014" name="Mol. Biol. Evol.">
        <title>Massive expansion of Ubiquitination-related gene families within the Chlamydiae.</title>
        <authorList>
            <person name="Domman D."/>
            <person name="Collingro A."/>
            <person name="Lagkouvardos I."/>
            <person name="Gehre L."/>
            <person name="Weinmaier T."/>
            <person name="Rattei T."/>
            <person name="Subtil A."/>
            <person name="Horn M."/>
        </authorList>
    </citation>
    <scope>NUCLEOTIDE SEQUENCE [LARGE SCALE GENOMIC DNA]</scope>
    <source>
        <strain evidence="2 3">OEW1</strain>
    </source>
</reference>
<protein>
    <recommendedName>
        <fullName evidence="4">TraB family protein</fullName>
    </recommendedName>
</protein>
<dbReference type="CDD" id="cd14726">
    <property type="entry name" value="TraB_PrgY-like"/>
    <property type="match status" value="1"/>
</dbReference>
<feature type="transmembrane region" description="Helical" evidence="1">
    <location>
        <begin position="262"/>
        <end position="280"/>
    </location>
</feature>
<keyword evidence="1" id="KW-0472">Membrane</keyword>
<evidence type="ECO:0000313" key="3">
    <source>
        <dbReference type="Proteomes" id="UP000031307"/>
    </source>
</evidence>
<dbReference type="EMBL" id="JSAM01000112">
    <property type="protein sequence ID" value="KIA76565.1"/>
    <property type="molecule type" value="Genomic_DNA"/>
</dbReference>
<proteinExistence type="predicted"/>
<accession>A0A0C1C5X1</accession>
<comment type="caution">
    <text evidence="2">The sequence shown here is derived from an EMBL/GenBank/DDBJ whole genome shotgun (WGS) entry which is preliminary data.</text>
</comment>
<sequence>MPFFIWRTIYMISLQDLPSSVQHCALEGRDIYLVGTAHVSAQSVQDVRDTIEKLRPDTVCIELCPSRYQSLNQQDAWKKMDLFEVVRKGKALYLMGHLIMSGFYQRIGQQLGVKPGAEMLEGARLANELNAELVLADRSVEVTIKRVWRNLNFWNQMKATAHLLSGFFLAEEIDQQSIEELKNPENLESALHEFAKEFPQAKEKVIDERDWYLAEKIRTAPGKTVVAVVGAGHVPGILTHIHHETSLKELEEVPAPSKWPTYFKWGFSALLVGLVLYGFLSGASEKSIQSIYLWVASHALLAGAGTALAFGHPLAIIASSIAAPFTSLNPMIAAGWIAGLVQAWVKRPTVADLENVPSAITSLKGFWTNPVTRVLLVVILANLGSSLGTFITSAWILSHSI</sequence>